<dbReference type="EnsemblMetazoa" id="GPAI031867-RA">
    <property type="protein sequence ID" value="GPAI031867-PA"/>
    <property type="gene ID" value="GPAI031867"/>
</dbReference>
<accession>A0A1B0A1T6</accession>
<dbReference type="AlphaFoldDB" id="A0A1B0A1T6"/>
<dbReference type="Proteomes" id="UP000092445">
    <property type="component" value="Unassembled WGS sequence"/>
</dbReference>
<protein>
    <submittedName>
        <fullName evidence="1">Uncharacterized protein</fullName>
    </submittedName>
</protein>
<organism evidence="1 2">
    <name type="scientific">Glossina pallidipes</name>
    <name type="common">Tsetse fly</name>
    <dbReference type="NCBI Taxonomy" id="7398"/>
    <lineage>
        <taxon>Eukaryota</taxon>
        <taxon>Metazoa</taxon>
        <taxon>Ecdysozoa</taxon>
        <taxon>Arthropoda</taxon>
        <taxon>Hexapoda</taxon>
        <taxon>Insecta</taxon>
        <taxon>Pterygota</taxon>
        <taxon>Neoptera</taxon>
        <taxon>Endopterygota</taxon>
        <taxon>Diptera</taxon>
        <taxon>Brachycera</taxon>
        <taxon>Muscomorpha</taxon>
        <taxon>Hippoboscoidea</taxon>
        <taxon>Glossinidae</taxon>
        <taxon>Glossina</taxon>
    </lineage>
</organism>
<reference evidence="1" key="2">
    <citation type="submission" date="2020-05" db="UniProtKB">
        <authorList>
            <consortium name="EnsemblMetazoa"/>
        </authorList>
    </citation>
    <scope>IDENTIFICATION</scope>
    <source>
        <strain evidence="1">IAEA</strain>
    </source>
</reference>
<reference evidence="2" key="1">
    <citation type="submission" date="2014-03" db="EMBL/GenBank/DDBJ databases">
        <authorList>
            <person name="Aksoy S."/>
            <person name="Warren W."/>
            <person name="Wilson R.K."/>
        </authorList>
    </citation>
    <scope>NUCLEOTIDE SEQUENCE [LARGE SCALE GENOMIC DNA]</scope>
    <source>
        <strain evidence="2">IAEA</strain>
    </source>
</reference>
<keyword evidence="2" id="KW-1185">Reference proteome</keyword>
<dbReference type="VEuPathDB" id="VectorBase:GPAI031867"/>
<name>A0A1B0A1T6_GLOPL</name>
<evidence type="ECO:0000313" key="1">
    <source>
        <dbReference type="EnsemblMetazoa" id="GPAI031867-PA"/>
    </source>
</evidence>
<sequence length="116" mass="12863">MQQSEVKRNLHIIQRQYQANGTKTLAGGGYKRKRISHLLIDLAVYDDDGYYFDENDDDDDGDDDDDDADYVVAVVAVVVVVVVVVDDDDDAQHDFDYSDCNVVETVAVVAVGKESS</sequence>
<evidence type="ECO:0000313" key="2">
    <source>
        <dbReference type="Proteomes" id="UP000092445"/>
    </source>
</evidence>
<proteinExistence type="predicted"/>